<protein>
    <submittedName>
        <fullName evidence="1">Uncharacterized protein</fullName>
    </submittedName>
</protein>
<name>A0A835DXH0_9POAL</name>
<proteinExistence type="predicted"/>
<organism evidence="1 2">
    <name type="scientific">Digitaria exilis</name>
    <dbReference type="NCBI Taxonomy" id="1010633"/>
    <lineage>
        <taxon>Eukaryota</taxon>
        <taxon>Viridiplantae</taxon>
        <taxon>Streptophyta</taxon>
        <taxon>Embryophyta</taxon>
        <taxon>Tracheophyta</taxon>
        <taxon>Spermatophyta</taxon>
        <taxon>Magnoliopsida</taxon>
        <taxon>Liliopsida</taxon>
        <taxon>Poales</taxon>
        <taxon>Poaceae</taxon>
        <taxon>PACMAD clade</taxon>
        <taxon>Panicoideae</taxon>
        <taxon>Panicodae</taxon>
        <taxon>Paniceae</taxon>
        <taxon>Anthephorinae</taxon>
        <taxon>Digitaria</taxon>
    </lineage>
</organism>
<dbReference type="AlphaFoldDB" id="A0A835DXH0"/>
<evidence type="ECO:0000313" key="1">
    <source>
        <dbReference type="EMBL" id="KAF8656901.1"/>
    </source>
</evidence>
<comment type="caution">
    <text evidence="1">The sequence shown here is derived from an EMBL/GenBank/DDBJ whole genome shotgun (WGS) entry which is preliminary data.</text>
</comment>
<reference evidence="1" key="1">
    <citation type="submission" date="2020-07" db="EMBL/GenBank/DDBJ databases">
        <title>Genome sequence and genetic diversity analysis of an under-domesticated orphan crop, white fonio (Digitaria exilis).</title>
        <authorList>
            <person name="Bennetzen J.L."/>
            <person name="Chen S."/>
            <person name="Ma X."/>
            <person name="Wang X."/>
            <person name="Yssel A.E.J."/>
            <person name="Chaluvadi S.R."/>
            <person name="Johnson M."/>
            <person name="Gangashetty P."/>
            <person name="Hamidou F."/>
            <person name="Sanogo M.D."/>
            <person name="Zwaenepoel A."/>
            <person name="Wallace J."/>
            <person name="Van De Peer Y."/>
            <person name="Van Deynze A."/>
        </authorList>
    </citation>
    <scope>NUCLEOTIDE SEQUENCE</scope>
    <source>
        <tissue evidence="1">Leaves</tissue>
    </source>
</reference>
<dbReference type="Proteomes" id="UP000636709">
    <property type="component" value="Unassembled WGS sequence"/>
</dbReference>
<gene>
    <name evidence="1" type="ORF">HU200_060463</name>
</gene>
<keyword evidence="2" id="KW-1185">Reference proteome</keyword>
<dbReference type="EMBL" id="JACEFO010002526">
    <property type="protein sequence ID" value="KAF8656901.1"/>
    <property type="molecule type" value="Genomic_DNA"/>
</dbReference>
<sequence>MWIACSCRPLGQQGSVWWLGIQLGKSFSRLGKCSPDVQMQLNPKLELVLRAFGLLGNGSKGVVLVKREWLQMN</sequence>
<evidence type="ECO:0000313" key="2">
    <source>
        <dbReference type="Proteomes" id="UP000636709"/>
    </source>
</evidence>
<accession>A0A835DXH0</accession>